<name>A0A381RV51_9ZZZZ</name>
<evidence type="ECO:0000256" key="1">
    <source>
        <dbReference type="ARBA" id="ARBA00001968"/>
    </source>
</evidence>
<dbReference type="PANTHER" id="PTHR30636">
    <property type="entry name" value="UPF0701 PROTEIN YICC"/>
    <property type="match status" value="1"/>
</dbReference>
<accession>A0A381RV51</accession>
<feature type="domain" description="Endoribonuclease YicC-like C-terminal" evidence="7">
    <location>
        <begin position="182"/>
        <end position="293"/>
    </location>
</feature>
<organism evidence="8">
    <name type="scientific">marine metagenome</name>
    <dbReference type="NCBI Taxonomy" id="408172"/>
    <lineage>
        <taxon>unclassified sequences</taxon>
        <taxon>metagenomes</taxon>
        <taxon>ecological metagenomes</taxon>
    </lineage>
</organism>
<sequence>MTGFASVDIEHPMVVLSVTLRSVNHRHLDLHVRLPSPLLALESRLRTQVQQQLTRGRVELNVSAQFVQRGGLEVEVNEALVKRLSEALNRVRASGLSIADLTAGDLLHLPHALEFKEAASDADVASQPDVIEVVTGALAQALDELITMRSTEGEFLLADLDSRCVLVGNLIAKLETSAAHAKGVLEVRLSDRIEELVGEIEVDQGVVAQEIVKFVARSDIDEEIVRLKGHLAHWRTIVDDNLACGRRLDFLLQEMNREINTVGSKAEGLEVSELIVSAKAELERLREQVQNVE</sequence>
<dbReference type="InterPro" id="IPR013551">
    <property type="entry name" value="YicC-like_C"/>
</dbReference>
<comment type="similarity">
    <text evidence="5">Belongs to the YicC/YloC family.</text>
</comment>
<evidence type="ECO:0000313" key="8">
    <source>
        <dbReference type="EMBL" id="SUZ92803.1"/>
    </source>
</evidence>
<dbReference type="Pfam" id="PF08340">
    <property type="entry name" value="YicC-like_C"/>
    <property type="match status" value="1"/>
</dbReference>
<dbReference type="GO" id="GO:0004521">
    <property type="term" value="F:RNA endonuclease activity"/>
    <property type="evidence" value="ECO:0007669"/>
    <property type="project" value="InterPro"/>
</dbReference>
<keyword evidence="4" id="KW-0378">Hydrolase</keyword>
<dbReference type="InterPro" id="IPR013527">
    <property type="entry name" value="YicC-like_N"/>
</dbReference>
<reference evidence="8" key="1">
    <citation type="submission" date="2018-05" db="EMBL/GenBank/DDBJ databases">
        <authorList>
            <person name="Lanie J.A."/>
            <person name="Ng W.-L."/>
            <person name="Kazmierczak K.M."/>
            <person name="Andrzejewski T.M."/>
            <person name="Davidsen T.M."/>
            <person name="Wayne K.J."/>
            <person name="Tettelin H."/>
            <person name="Glass J.I."/>
            <person name="Rusch D."/>
            <person name="Podicherti R."/>
            <person name="Tsui H.-C.T."/>
            <person name="Winkler M.E."/>
        </authorList>
    </citation>
    <scope>NUCLEOTIDE SEQUENCE</scope>
</reference>
<evidence type="ECO:0000256" key="2">
    <source>
        <dbReference type="ARBA" id="ARBA00022722"/>
    </source>
</evidence>
<evidence type="ECO:0000256" key="5">
    <source>
        <dbReference type="ARBA" id="ARBA00035648"/>
    </source>
</evidence>
<evidence type="ECO:0000259" key="7">
    <source>
        <dbReference type="Pfam" id="PF08340"/>
    </source>
</evidence>
<dbReference type="EMBL" id="UINC01002091">
    <property type="protein sequence ID" value="SUZ92803.1"/>
    <property type="molecule type" value="Genomic_DNA"/>
</dbReference>
<dbReference type="PANTHER" id="PTHR30636:SF3">
    <property type="entry name" value="UPF0701 PROTEIN YICC"/>
    <property type="match status" value="1"/>
</dbReference>
<keyword evidence="3" id="KW-0255">Endonuclease</keyword>
<comment type="cofactor">
    <cofactor evidence="1">
        <name>a divalent metal cation</name>
        <dbReference type="ChEBI" id="CHEBI:60240"/>
    </cofactor>
</comment>
<evidence type="ECO:0000256" key="4">
    <source>
        <dbReference type="ARBA" id="ARBA00022801"/>
    </source>
</evidence>
<dbReference type="GO" id="GO:0016787">
    <property type="term" value="F:hydrolase activity"/>
    <property type="evidence" value="ECO:0007669"/>
    <property type="project" value="UniProtKB-KW"/>
</dbReference>
<evidence type="ECO:0000259" key="6">
    <source>
        <dbReference type="Pfam" id="PF03755"/>
    </source>
</evidence>
<dbReference type="InterPro" id="IPR005229">
    <property type="entry name" value="YicC/YloC-like"/>
</dbReference>
<protein>
    <recommendedName>
        <fullName evidence="9">YicC family protein</fullName>
    </recommendedName>
</protein>
<gene>
    <name evidence="8" type="ORF">METZ01_LOCUS45657</name>
</gene>
<dbReference type="Pfam" id="PF03755">
    <property type="entry name" value="YicC-like_N"/>
    <property type="match status" value="1"/>
</dbReference>
<proteinExistence type="inferred from homology"/>
<feature type="domain" description="Endoribonuclease YicC-like N-terminal" evidence="6">
    <location>
        <begin position="1"/>
        <end position="156"/>
    </location>
</feature>
<keyword evidence="2" id="KW-0540">Nuclease</keyword>
<dbReference type="NCBIfam" id="TIGR00255">
    <property type="entry name" value="YicC/YloC family endoribonuclease"/>
    <property type="match status" value="1"/>
</dbReference>
<evidence type="ECO:0008006" key="9">
    <source>
        <dbReference type="Google" id="ProtNLM"/>
    </source>
</evidence>
<evidence type="ECO:0000256" key="3">
    <source>
        <dbReference type="ARBA" id="ARBA00022759"/>
    </source>
</evidence>
<dbReference type="AlphaFoldDB" id="A0A381RV51"/>